<organism evidence="7 8">
    <name type="scientific">Sulfurihydrogenibium yellowstonense SS-5</name>
    <dbReference type="NCBI Taxonomy" id="432331"/>
    <lineage>
        <taxon>Bacteria</taxon>
        <taxon>Pseudomonadati</taxon>
        <taxon>Aquificota</taxon>
        <taxon>Aquificia</taxon>
        <taxon>Aquificales</taxon>
        <taxon>Hydrogenothermaceae</taxon>
        <taxon>Sulfurihydrogenibium</taxon>
    </lineage>
</organism>
<keyword evidence="3 6" id="KW-0812">Transmembrane</keyword>
<name>C4FM54_9AQUI</name>
<proteinExistence type="predicted"/>
<dbReference type="PANTHER" id="PTHR39087:SF2">
    <property type="entry name" value="UPF0104 MEMBRANE PROTEIN MJ1595"/>
    <property type="match status" value="1"/>
</dbReference>
<feature type="transmembrane region" description="Helical" evidence="6">
    <location>
        <begin position="37"/>
        <end position="54"/>
    </location>
</feature>
<dbReference type="OrthoDB" id="421014at2"/>
<feature type="transmembrane region" description="Helical" evidence="6">
    <location>
        <begin position="177"/>
        <end position="204"/>
    </location>
</feature>
<dbReference type="InterPro" id="IPR022791">
    <property type="entry name" value="L-PG_synthase/AglD"/>
</dbReference>
<keyword evidence="2" id="KW-1003">Cell membrane</keyword>
<evidence type="ECO:0000313" key="8">
    <source>
        <dbReference type="Proteomes" id="UP000005540"/>
    </source>
</evidence>
<evidence type="ECO:0000313" key="7">
    <source>
        <dbReference type="EMBL" id="EEP59844.1"/>
    </source>
</evidence>
<keyword evidence="4 6" id="KW-1133">Transmembrane helix</keyword>
<dbReference type="Pfam" id="PF03706">
    <property type="entry name" value="LPG_synthase_TM"/>
    <property type="match status" value="1"/>
</dbReference>
<evidence type="ECO:0000256" key="3">
    <source>
        <dbReference type="ARBA" id="ARBA00022692"/>
    </source>
</evidence>
<keyword evidence="5 6" id="KW-0472">Membrane</keyword>
<dbReference type="Proteomes" id="UP000005540">
    <property type="component" value="Unassembled WGS sequence"/>
</dbReference>
<protein>
    <recommendedName>
        <fullName evidence="9">Flippase-like domain-containing protein</fullName>
    </recommendedName>
</protein>
<evidence type="ECO:0000256" key="6">
    <source>
        <dbReference type="SAM" id="Phobius"/>
    </source>
</evidence>
<dbReference type="AlphaFoldDB" id="C4FM54"/>
<evidence type="ECO:0000256" key="2">
    <source>
        <dbReference type="ARBA" id="ARBA00022475"/>
    </source>
</evidence>
<accession>C4FM54</accession>
<feature type="transmembrane region" description="Helical" evidence="6">
    <location>
        <begin position="60"/>
        <end position="82"/>
    </location>
</feature>
<evidence type="ECO:0008006" key="9">
    <source>
        <dbReference type="Google" id="ProtNLM"/>
    </source>
</evidence>
<dbReference type="PANTHER" id="PTHR39087">
    <property type="entry name" value="UPF0104 MEMBRANE PROTEIN MJ1595"/>
    <property type="match status" value="1"/>
</dbReference>
<evidence type="ECO:0000256" key="5">
    <source>
        <dbReference type="ARBA" id="ARBA00023136"/>
    </source>
</evidence>
<evidence type="ECO:0000256" key="4">
    <source>
        <dbReference type="ARBA" id="ARBA00022989"/>
    </source>
</evidence>
<dbReference type="RefSeq" id="WP_007548157.1">
    <property type="nucleotide sequence ID" value="NZ_ABZS01000209.1"/>
</dbReference>
<sequence>FNIILPFRTGEVSFFYLLKKEGVHIVDSTMSFLITRIFDGLGLMAVFAFSYLTFKGFLSLALMSFLIIPFSFYVFVFILKFIKHEKVKSYNKDKLRFSNLSCIYLLSVLTFILKFTAFYFVIPTQIDISFFQTILASAAADLTTILPIHGIAGIGTYESGYAGSLIFLFNIDKNTAFLLSFLVHTFILFSSSLLFVLTIVYFKFLKNKNYQNFR</sequence>
<feature type="non-terminal residue" evidence="7">
    <location>
        <position position="1"/>
    </location>
</feature>
<keyword evidence="8" id="KW-1185">Reference proteome</keyword>
<evidence type="ECO:0000256" key="1">
    <source>
        <dbReference type="ARBA" id="ARBA00004651"/>
    </source>
</evidence>
<feature type="transmembrane region" description="Helical" evidence="6">
    <location>
        <begin position="103"/>
        <end position="122"/>
    </location>
</feature>
<dbReference type="GO" id="GO:0005886">
    <property type="term" value="C:plasma membrane"/>
    <property type="evidence" value="ECO:0007669"/>
    <property type="project" value="UniProtKB-SubCell"/>
</dbReference>
<gene>
    <name evidence="7" type="ORF">SULYE_1658</name>
</gene>
<reference evidence="7 8" key="1">
    <citation type="submission" date="2009-04" db="EMBL/GenBank/DDBJ databases">
        <authorList>
            <person name="Reysenbach A.-L."/>
            <person name="Heidelberg J.F."/>
            <person name="Nelson W.C."/>
        </authorList>
    </citation>
    <scope>NUCLEOTIDE SEQUENCE [LARGE SCALE GENOMIC DNA]</scope>
    <source>
        <strain evidence="7 8">SS-5</strain>
    </source>
</reference>
<dbReference type="EMBL" id="ABZS01000209">
    <property type="protein sequence ID" value="EEP59844.1"/>
    <property type="molecule type" value="Genomic_DNA"/>
</dbReference>
<comment type="subcellular location">
    <subcellularLocation>
        <location evidence="1">Cell membrane</location>
        <topology evidence="1">Multi-pass membrane protein</topology>
    </subcellularLocation>
</comment>
<comment type="caution">
    <text evidence="7">The sequence shown here is derived from an EMBL/GenBank/DDBJ whole genome shotgun (WGS) entry which is preliminary data.</text>
</comment>